<keyword evidence="7" id="KW-0811">Translocation</keyword>
<dbReference type="PROSITE" id="PS50002">
    <property type="entry name" value="SH3"/>
    <property type="match status" value="1"/>
</dbReference>
<comment type="similarity">
    <text evidence="1">Belongs to the peroxin-13 family.</text>
</comment>
<evidence type="ECO:0000256" key="2">
    <source>
        <dbReference type="ARBA" id="ARBA00022443"/>
    </source>
</evidence>
<dbReference type="OrthoDB" id="10037838at2759"/>
<dbReference type="InParanoid" id="A0A165C7J0"/>
<evidence type="ECO:0000256" key="8">
    <source>
        <dbReference type="ARBA" id="ARBA00023136"/>
    </source>
</evidence>
<protein>
    <recommendedName>
        <fullName evidence="11">Peroxisomal membrane protein PEX13</fullName>
    </recommendedName>
    <alternativeName>
        <fullName evidence="10">Peroxin-13</fullName>
    </alternativeName>
</protein>
<feature type="domain" description="SH3" evidence="15">
    <location>
        <begin position="297"/>
        <end position="363"/>
    </location>
</feature>
<evidence type="ECO:0000256" key="11">
    <source>
        <dbReference type="ARBA" id="ARBA00034535"/>
    </source>
</evidence>
<dbReference type="SUPFAM" id="SSF50044">
    <property type="entry name" value="SH3-domain"/>
    <property type="match status" value="1"/>
</dbReference>
<evidence type="ECO:0000256" key="4">
    <source>
        <dbReference type="ARBA" id="ARBA00022692"/>
    </source>
</evidence>
<dbReference type="Pfam" id="PF07653">
    <property type="entry name" value="SH3_2"/>
    <property type="match status" value="1"/>
</dbReference>
<dbReference type="InterPro" id="IPR007223">
    <property type="entry name" value="Peroxin-13_N"/>
</dbReference>
<keyword evidence="8" id="KW-0472">Membrane</keyword>
<gene>
    <name evidence="16" type="ORF">CALCODRAFT_504804</name>
</gene>
<evidence type="ECO:0000256" key="10">
    <source>
        <dbReference type="ARBA" id="ARBA00029693"/>
    </source>
</evidence>
<keyword evidence="2 13" id="KW-0728">SH3 domain</keyword>
<dbReference type="STRING" id="1353952.A0A165C7J0"/>
<keyword evidence="9" id="KW-0576">Peroxisome</keyword>
<keyword evidence="17" id="KW-1185">Reference proteome</keyword>
<evidence type="ECO:0000256" key="9">
    <source>
        <dbReference type="ARBA" id="ARBA00023140"/>
    </source>
</evidence>
<evidence type="ECO:0000256" key="12">
    <source>
        <dbReference type="ARBA" id="ARBA00046271"/>
    </source>
</evidence>
<feature type="region of interest" description="Disordered" evidence="14">
    <location>
        <begin position="1"/>
        <end position="52"/>
    </location>
</feature>
<evidence type="ECO:0000256" key="1">
    <source>
        <dbReference type="ARBA" id="ARBA00006033"/>
    </source>
</evidence>
<dbReference type="FunCoup" id="A0A165C7J0">
    <property type="interactions" value="100"/>
</dbReference>
<reference evidence="16 17" key="1">
    <citation type="journal article" date="2016" name="Mol. Biol. Evol.">
        <title>Comparative Genomics of Early-Diverging Mushroom-Forming Fungi Provides Insights into the Origins of Lignocellulose Decay Capabilities.</title>
        <authorList>
            <person name="Nagy L.G."/>
            <person name="Riley R."/>
            <person name="Tritt A."/>
            <person name="Adam C."/>
            <person name="Daum C."/>
            <person name="Floudas D."/>
            <person name="Sun H."/>
            <person name="Yadav J.S."/>
            <person name="Pangilinan J."/>
            <person name="Larsson K.H."/>
            <person name="Matsuura K."/>
            <person name="Barry K."/>
            <person name="Labutti K."/>
            <person name="Kuo R."/>
            <person name="Ohm R.A."/>
            <person name="Bhattacharya S.S."/>
            <person name="Shirouzu T."/>
            <person name="Yoshinaga Y."/>
            <person name="Martin F.M."/>
            <person name="Grigoriev I.V."/>
            <person name="Hibbett D.S."/>
        </authorList>
    </citation>
    <scope>NUCLEOTIDE SEQUENCE [LARGE SCALE GENOMIC DNA]</scope>
    <source>
        <strain evidence="16 17">HHB12733</strain>
    </source>
</reference>
<evidence type="ECO:0000256" key="14">
    <source>
        <dbReference type="SAM" id="MobiDB-lite"/>
    </source>
</evidence>
<dbReference type="EMBL" id="KV424183">
    <property type="protein sequence ID" value="KZT50365.1"/>
    <property type="molecule type" value="Genomic_DNA"/>
</dbReference>
<comment type="subcellular location">
    <subcellularLocation>
        <location evidence="12">Peroxisome membrane</location>
    </subcellularLocation>
</comment>
<dbReference type="GO" id="GO:1990429">
    <property type="term" value="C:peroxisomal importomer complex"/>
    <property type="evidence" value="ECO:0007669"/>
    <property type="project" value="TreeGrafter"/>
</dbReference>
<evidence type="ECO:0000256" key="13">
    <source>
        <dbReference type="PROSITE-ProRule" id="PRU00192"/>
    </source>
</evidence>
<dbReference type="GO" id="GO:0005778">
    <property type="term" value="C:peroxisomal membrane"/>
    <property type="evidence" value="ECO:0007669"/>
    <property type="project" value="UniProtKB-SubCell"/>
</dbReference>
<dbReference type="InterPro" id="IPR001452">
    <property type="entry name" value="SH3_domain"/>
</dbReference>
<dbReference type="InterPro" id="IPR036028">
    <property type="entry name" value="SH3-like_dom_sf"/>
</dbReference>
<keyword evidence="4" id="KW-0812">Transmembrane</keyword>
<feature type="compositionally biased region" description="Low complexity" evidence="14">
    <location>
        <begin position="11"/>
        <end position="31"/>
    </location>
</feature>
<dbReference type="AlphaFoldDB" id="A0A165C7J0"/>
<dbReference type="CDD" id="cd11771">
    <property type="entry name" value="SH3_Pex13p_fungal"/>
    <property type="match status" value="1"/>
</dbReference>
<keyword evidence="5" id="KW-0653">Protein transport</keyword>
<evidence type="ECO:0000259" key="15">
    <source>
        <dbReference type="PROSITE" id="PS50002"/>
    </source>
</evidence>
<dbReference type="Pfam" id="PF04088">
    <property type="entry name" value="Peroxin-13_N"/>
    <property type="match status" value="1"/>
</dbReference>
<accession>A0A165C7J0</accession>
<keyword evidence="3" id="KW-0813">Transport</keyword>
<proteinExistence type="inferred from homology"/>
<evidence type="ECO:0000256" key="7">
    <source>
        <dbReference type="ARBA" id="ARBA00023010"/>
    </source>
</evidence>
<dbReference type="InterPro" id="IPR035463">
    <property type="entry name" value="Pex13"/>
</dbReference>
<dbReference type="SMART" id="SM00326">
    <property type="entry name" value="SH3"/>
    <property type="match status" value="1"/>
</dbReference>
<dbReference type="Proteomes" id="UP000076842">
    <property type="component" value="Unassembled WGS sequence"/>
</dbReference>
<organism evidence="16 17">
    <name type="scientific">Calocera cornea HHB12733</name>
    <dbReference type="NCBI Taxonomy" id="1353952"/>
    <lineage>
        <taxon>Eukaryota</taxon>
        <taxon>Fungi</taxon>
        <taxon>Dikarya</taxon>
        <taxon>Basidiomycota</taxon>
        <taxon>Agaricomycotina</taxon>
        <taxon>Dacrymycetes</taxon>
        <taxon>Dacrymycetales</taxon>
        <taxon>Dacrymycetaceae</taxon>
        <taxon>Calocera</taxon>
    </lineage>
</organism>
<evidence type="ECO:0000256" key="5">
    <source>
        <dbReference type="ARBA" id="ARBA00022927"/>
    </source>
</evidence>
<dbReference type="GO" id="GO:0016560">
    <property type="term" value="P:protein import into peroxisome matrix, docking"/>
    <property type="evidence" value="ECO:0007669"/>
    <property type="project" value="InterPro"/>
</dbReference>
<dbReference type="PANTHER" id="PTHR19332:SF1">
    <property type="entry name" value="PEROXISOMAL MEMBRANE PROTEIN PEX13"/>
    <property type="match status" value="1"/>
</dbReference>
<dbReference type="Gene3D" id="2.30.30.40">
    <property type="entry name" value="SH3 Domains"/>
    <property type="match status" value="1"/>
</dbReference>
<evidence type="ECO:0000313" key="17">
    <source>
        <dbReference type="Proteomes" id="UP000076842"/>
    </source>
</evidence>
<name>A0A165C7J0_9BASI</name>
<evidence type="ECO:0000256" key="3">
    <source>
        <dbReference type="ARBA" id="ARBA00022448"/>
    </source>
</evidence>
<evidence type="ECO:0000313" key="16">
    <source>
        <dbReference type="EMBL" id="KZT50365.1"/>
    </source>
</evidence>
<sequence length="375" mass="40249">MAAPPKPWERQSQLAAPSAPPSTAMAPSTLSETPTLVDSAPSLPTRPSSLAAPSQAIATTSALAQPIPSAYAQPYSAYGSSYGAPYQSPYSSFGSPYSRFGSYGGAAYGGGGYGGYGGYGANPYGALLPGQPGFDPNNPSLTQRMEASTSQTFQLLSSLVQTFGSFAQMLESTYMATHSSFFAMIGVADQFATLRKYLGEVLGVFSLLAWIRGLWRGERTASGLTRDFRAFLEGPRAPDGRPAARPSRKPLVIFLLAAFGLPYMMHKLINMLSKRQSLPPIPDGQNALAGQDIIDPSTLTFARSLYPFDTTDPVELPLRKNEIVAVLSKLDPVTGLEGEWWRGRTRDGRTGWFPRKWVEIIKKGTDEPAGPKTTA</sequence>
<keyword evidence="6" id="KW-1133">Transmembrane helix</keyword>
<evidence type="ECO:0000256" key="6">
    <source>
        <dbReference type="ARBA" id="ARBA00022989"/>
    </source>
</evidence>
<dbReference type="PANTHER" id="PTHR19332">
    <property type="entry name" value="PEROXISOMAL MEMBRANE PROTEIN PEX13"/>
    <property type="match status" value="1"/>
</dbReference>